<dbReference type="OrthoDB" id="961266at2"/>
<proteinExistence type="predicted"/>
<protein>
    <recommendedName>
        <fullName evidence="2">N-acetylmuramidase domain-containing protein</fullName>
    </recommendedName>
</protein>
<evidence type="ECO:0000256" key="1">
    <source>
        <dbReference type="SAM" id="MobiDB-lite"/>
    </source>
</evidence>
<dbReference type="RefSeq" id="WP_111409996.1">
    <property type="nucleotide sequence ID" value="NZ_QKXH01000005.1"/>
</dbReference>
<evidence type="ECO:0000313" key="4">
    <source>
        <dbReference type="Proteomes" id="UP000249177"/>
    </source>
</evidence>
<dbReference type="AlphaFoldDB" id="A0A2W7TT71"/>
<dbReference type="Pfam" id="PF11860">
    <property type="entry name" value="Muramidase"/>
    <property type="match status" value="1"/>
</dbReference>
<dbReference type="InterPro" id="IPR024408">
    <property type="entry name" value="Muramidase"/>
</dbReference>
<dbReference type="EMBL" id="QKXH01000005">
    <property type="protein sequence ID" value="PZX93753.1"/>
    <property type="molecule type" value="Genomic_DNA"/>
</dbReference>
<organism evidence="3 4">
    <name type="scientific">Flavobacterium aquariorum</name>
    <dbReference type="NCBI Taxonomy" id="2217670"/>
    <lineage>
        <taxon>Bacteria</taxon>
        <taxon>Pseudomonadati</taxon>
        <taxon>Bacteroidota</taxon>
        <taxon>Flavobacteriia</taxon>
        <taxon>Flavobacteriales</taxon>
        <taxon>Flavobacteriaceae</taxon>
        <taxon>Flavobacterium</taxon>
    </lineage>
</organism>
<evidence type="ECO:0000259" key="2">
    <source>
        <dbReference type="Pfam" id="PF11860"/>
    </source>
</evidence>
<reference evidence="3 4" key="1">
    <citation type="submission" date="2018-06" db="EMBL/GenBank/DDBJ databases">
        <title>Flavobacterium sp IMCC34762, genome.</title>
        <authorList>
            <person name="Joung Y."/>
            <person name="Cho J."/>
            <person name="Song J."/>
        </authorList>
    </citation>
    <scope>NUCLEOTIDE SEQUENCE [LARGE SCALE GENOMIC DNA]</scope>
    <source>
        <strain evidence="3 4">IMCC34762</strain>
    </source>
</reference>
<evidence type="ECO:0000313" key="3">
    <source>
        <dbReference type="EMBL" id="PZX93753.1"/>
    </source>
</evidence>
<feature type="region of interest" description="Disordered" evidence="1">
    <location>
        <begin position="227"/>
        <end position="268"/>
    </location>
</feature>
<gene>
    <name evidence="3" type="ORF">DOS84_10165</name>
</gene>
<feature type="domain" description="N-acetylmuramidase" evidence="2">
    <location>
        <begin position="352"/>
        <end position="527"/>
    </location>
</feature>
<sequence length="528" mass="60094">MSEFRIIGDPTPVVGKEEWYSVSQLLPSLFPFQNLSNAATNPFEQHVEWSVHVLENGRWIQKEENNKTGNKVPYKFTQKSLERNGIRILAKRGDQVARLDVKPHKAESPKIDSIEFLDKLGNKPTKPFAYGQTLKARVHCLHMERRTVYATLWEDDVAGAGHDKANGKNKMKTLPGTVKGGIADIDFVLEPDFAKIADAVKAKGDADEGKTHEYYVTAEILNKKTASKNTNVANPSYKDTTAKPATPKKQTPAQKKGPSKKQEKEKSIGDDIIDWIEDKIKIDPIILPNPIDAINSVLKIFQPDEKKEDEMKDEKGGCYCQNQGIVKTSCKEQGALIREDDYKEVSKRLGVEVEVMKAIAKQESKRNSFWKKGQATILFERHKMWKYLKKTGKTDDELEELKKKYPRIVNNSAGGYGQYSEQYEKLKTAKKINYTCALKACSWGKFQVMGFNYTVAFSSPKEMEKAVNMCELQQFKFFVGYLENTDGLLNAMKNKDWESIAEKYNGSSWKTTNPDYANNLKKYYNELK</sequence>
<accession>A0A2W7TT71</accession>
<keyword evidence="4" id="KW-1185">Reference proteome</keyword>
<dbReference type="Proteomes" id="UP000249177">
    <property type="component" value="Unassembled WGS sequence"/>
</dbReference>
<feature type="compositionally biased region" description="Polar residues" evidence="1">
    <location>
        <begin position="227"/>
        <end position="239"/>
    </location>
</feature>
<name>A0A2W7TT71_9FLAO</name>
<feature type="compositionally biased region" description="Low complexity" evidence="1">
    <location>
        <begin position="242"/>
        <end position="256"/>
    </location>
</feature>
<comment type="caution">
    <text evidence="3">The sequence shown here is derived from an EMBL/GenBank/DDBJ whole genome shotgun (WGS) entry which is preliminary data.</text>
</comment>